<evidence type="ECO:0000256" key="8">
    <source>
        <dbReference type="ARBA" id="ARBA00022777"/>
    </source>
</evidence>
<dbReference type="Pfam" id="PF00672">
    <property type="entry name" value="HAMP"/>
    <property type="match status" value="1"/>
</dbReference>
<evidence type="ECO:0000256" key="5">
    <source>
        <dbReference type="ARBA" id="ARBA00022679"/>
    </source>
</evidence>
<dbReference type="GO" id="GO:0004673">
    <property type="term" value="F:protein histidine kinase activity"/>
    <property type="evidence" value="ECO:0007669"/>
    <property type="project" value="UniProtKB-EC"/>
</dbReference>
<dbReference type="GO" id="GO:0005524">
    <property type="term" value="F:ATP binding"/>
    <property type="evidence" value="ECO:0007669"/>
    <property type="project" value="UniProtKB-KW"/>
</dbReference>
<feature type="compositionally biased region" description="Basic and acidic residues" evidence="12">
    <location>
        <begin position="738"/>
        <end position="759"/>
    </location>
</feature>
<feature type="compositionally biased region" description="Low complexity" evidence="12">
    <location>
        <begin position="1027"/>
        <end position="1037"/>
    </location>
</feature>
<keyword evidence="8 16" id="KW-0418">Kinase</keyword>
<feature type="compositionally biased region" description="Low complexity" evidence="12">
    <location>
        <begin position="725"/>
        <end position="737"/>
    </location>
</feature>
<organism evidence="16 17">
    <name type="scientific">Jiangella ureilytica</name>
    <dbReference type="NCBI Taxonomy" id="2530374"/>
    <lineage>
        <taxon>Bacteria</taxon>
        <taxon>Bacillati</taxon>
        <taxon>Actinomycetota</taxon>
        <taxon>Actinomycetes</taxon>
        <taxon>Jiangellales</taxon>
        <taxon>Jiangellaceae</taxon>
        <taxon>Jiangella</taxon>
    </lineage>
</organism>
<name>A0A4R4RKK9_9ACTN</name>
<evidence type="ECO:0000313" key="17">
    <source>
        <dbReference type="Proteomes" id="UP000295621"/>
    </source>
</evidence>
<keyword evidence="13" id="KW-0472">Membrane</keyword>
<feature type="compositionally biased region" description="Low complexity" evidence="12">
    <location>
        <begin position="888"/>
        <end position="899"/>
    </location>
</feature>
<dbReference type="Gene3D" id="3.30.565.10">
    <property type="entry name" value="Histidine kinase-like ATPase, C-terminal domain"/>
    <property type="match status" value="1"/>
</dbReference>
<dbReference type="Gene3D" id="6.10.340.10">
    <property type="match status" value="1"/>
</dbReference>
<dbReference type="AlphaFoldDB" id="A0A4R4RKK9"/>
<comment type="catalytic activity">
    <reaction evidence="1">
        <text>ATP + protein L-histidine = ADP + protein N-phospho-L-histidine.</text>
        <dbReference type="EC" id="2.7.13.3"/>
    </reaction>
</comment>
<dbReference type="InterPro" id="IPR013587">
    <property type="entry name" value="Nitrate/nitrite_sensing"/>
</dbReference>
<dbReference type="InterPro" id="IPR005467">
    <property type="entry name" value="His_kinase_dom"/>
</dbReference>
<evidence type="ECO:0000256" key="3">
    <source>
        <dbReference type="ARBA" id="ARBA00012438"/>
    </source>
</evidence>
<proteinExistence type="predicted"/>
<evidence type="ECO:0000256" key="7">
    <source>
        <dbReference type="ARBA" id="ARBA00022741"/>
    </source>
</evidence>
<feature type="compositionally biased region" description="Basic and acidic residues" evidence="12">
    <location>
        <begin position="1061"/>
        <end position="1070"/>
    </location>
</feature>
<evidence type="ECO:0000256" key="1">
    <source>
        <dbReference type="ARBA" id="ARBA00000085"/>
    </source>
</evidence>
<comment type="caution">
    <text evidence="16">The sequence shown here is derived from an EMBL/GenBank/DDBJ whole genome shotgun (WGS) entry which is preliminary data.</text>
</comment>
<accession>A0A4R4RKK9</accession>
<sequence>MTRTARGRRSNDGATKRARANLRPADLRPSVKSGRAKEGGADGERSQSFWHSFLHDRSVRSRVAALVLLPLLGTLVLGTLFFKSALDEASSASRTESLAELGMVSLQALETLQDERDVTGLATTGPNGEAPVAGAGAVADARAATDAALASLADEVDQRRGDDLGSAFEASVLAFDREMGRLGGYRGQRDENDPLYDAGTNGYQRFAQTLQRLAISSAAGTEDSTLSRQISALADIAQAVESASMERGLVSYFVGGDAALTTAQRDQVVVLQGEQDLLLEGRFLRGLGFTEQARLFSNQITEGNRLVGETRADIQAGAVPRATKEQWYQASTERLDALREVQDDTGNTVLTLAADRTDGARVTALLSALAVLAVLGLTVYLAIVVARSIIGPLRRLRASALETAQTQLPALVDRVHKDGPAAARNLPDAVEAEGRDEIGQVATAFNDVHSTAVRVAAEQAMLRQNLDTIVVNLSRRTQSLIDRQLGEIEGLEQRERDPDQLSTLFRIDHMATRVRRHAESLLVLAGVEEMRKHTSAAGVLDVVRTAVGEVEQYPRVKFGVMPTDLITASAVDDIAHLLAELIDNATEFSAPATPVRVTSQPLLGGGLRLQVTDSGLGIPAGQLDELNDRLRNVGDIDVAASRTLGLYVVARLAAKHGIQVRLEAVPEGGTAAQVDLPAHLILSPLDTSEGVLSPVTADTPGPKSSGLDAWSLDSGSSPYRRDDSSPSLPLPSTTGLPRRSEERPDEVRFPVEVNGRFDEPAPADPAPAMDAGRPTWPSPEESRLRADTGEHRVPPITAETRFQPSDTGEHRLGDTAERRLGDTGERRLSDTGERRFSTDHGTRSDESWRAPLTNGTNGSALPTREPRPEVRPPAPQPPAPVVPPAPAAAPAGRASLRAPEPVLPDSDSPIYDSVASAWFSRSSSPSTDWSSPADEGWRRAAEALKSAEEAASARAGQRDTEPISTSPQIGSGWAAGREAPAPAPAPEPVEVEPALSASGLPLRRRGASLVPGSIGELNETERTRRPAAAAKDASNVASTLASLQRGVGRGREETGGWVPKRPSDPERSDS</sequence>
<dbReference type="InterPro" id="IPR003660">
    <property type="entry name" value="HAMP_dom"/>
</dbReference>
<feature type="compositionally biased region" description="Pro residues" evidence="12">
    <location>
        <begin position="871"/>
        <end position="887"/>
    </location>
</feature>
<feature type="compositionally biased region" description="Basic and acidic residues" evidence="12">
    <location>
        <begin position="35"/>
        <end position="44"/>
    </location>
</feature>
<evidence type="ECO:0000313" key="16">
    <source>
        <dbReference type="EMBL" id="TDC49033.1"/>
    </source>
</evidence>
<keyword evidence="17" id="KW-1185">Reference proteome</keyword>
<gene>
    <name evidence="16" type="ORF">E1212_19450</name>
</gene>
<evidence type="ECO:0000259" key="14">
    <source>
        <dbReference type="PROSITE" id="PS50109"/>
    </source>
</evidence>
<dbReference type="Proteomes" id="UP000295621">
    <property type="component" value="Unassembled WGS sequence"/>
</dbReference>
<dbReference type="SMART" id="SM00387">
    <property type="entry name" value="HATPase_c"/>
    <property type="match status" value="1"/>
</dbReference>
<dbReference type="CDD" id="cd00075">
    <property type="entry name" value="HATPase"/>
    <property type="match status" value="1"/>
</dbReference>
<dbReference type="PROSITE" id="PS50885">
    <property type="entry name" value="HAMP"/>
    <property type="match status" value="1"/>
</dbReference>
<dbReference type="Pfam" id="PF08376">
    <property type="entry name" value="NIT"/>
    <property type="match status" value="1"/>
</dbReference>
<feature type="transmembrane region" description="Helical" evidence="13">
    <location>
        <begin position="364"/>
        <end position="386"/>
    </location>
</feature>
<feature type="compositionally biased region" description="Basic and acidic residues" evidence="12">
    <location>
        <begin position="780"/>
        <end position="793"/>
    </location>
</feature>
<feature type="region of interest" description="Disordered" evidence="12">
    <location>
        <begin position="1"/>
        <end position="44"/>
    </location>
</feature>
<dbReference type="OrthoDB" id="4349881at2"/>
<evidence type="ECO:0000256" key="10">
    <source>
        <dbReference type="ARBA" id="ARBA00022989"/>
    </source>
</evidence>
<keyword evidence="6 13" id="KW-0812">Transmembrane</keyword>
<evidence type="ECO:0000259" key="15">
    <source>
        <dbReference type="PROSITE" id="PS50885"/>
    </source>
</evidence>
<protein>
    <recommendedName>
        <fullName evidence="3">histidine kinase</fullName>
        <ecNumber evidence="3">2.7.13.3</ecNumber>
    </recommendedName>
</protein>
<feature type="compositionally biased region" description="Basic and acidic residues" evidence="12">
    <location>
        <begin position="807"/>
        <end position="848"/>
    </location>
</feature>
<evidence type="ECO:0000256" key="6">
    <source>
        <dbReference type="ARBA" id="ARBA00022692"/>
    </source>
</evidence>
<evidence type="ECO:0000256" key="4">
    <source>
        <dbReference type="ARBA" id="ARBA00022553"/>
    </source>
</evidence>
<feature type="domain" description="HAMP" evidence="15">
    <location>
        <begin position="387"/>
        <end position="457"/>
    </location>
</feature>
<dbReference type="GO" id="GO:0016020">
    <property type="term" value="C:membrane"/>
    <property type="evidence" value="ECO:0007669"/>
    <property type="project" value="UniProtKB-SubCell"/>
</dbReference>
<reference evidence="16 17" key="1">
    <citation type="submission" date="2019-02" db="EMBL/GenBank/DDBJ databases">
        <title>Draft genome sequences of novel Actinobacteria.</title>
        <authorList>
            <person name="Sahin N."/>
            <person name="Ay H."/>
            <person name="Saygin H."/>
        </authorList>
    </citation>
    <scope>NUCLEOTIDE SEQUENCE [LARGE SCALE GENOMIC DNA]</scope>
    <source>
        <strain evidence="16 17">KC603</strain>
    </source>
</reference>
<dbReference type="RefSeq" id="WP_131985473.1">
    <property type="nucleotide sequence ID" value="NZ_SMKL01000047.1"/>
</dbReference>
<evidence type="ECO:0000256" key="2">
    <source>
        <dbReference type="ARBA" id="ARBA00004370"/>
    </source>
</evidence>
<dbReference type="InterPro" id="IPR036890">
    <property type="entry name" value="HATPase_C_sf"/>
</dbReference>
<evidence type="ECO:0000256" key="11">
    <source>
        <dbReference type="ARBA" id="ARBA00023012"/>
    </source>
</evidence>
<evidence type="ECO:0000256" key="13">
    <source>
        <dbReference type="SAM" id="Phobius"/>
    </source>
</evidence>
<keyword evidence="5" id="KW-0808">Transferase</keyword>
<dbReference type="InterPro" id="IPR003594">
    <property type="entry name" value="HATPase_dom"/>
</dbReference>
<dbReference type="SMART" id="SM00304">
    <property type="entry name" value="HAMP"/>
    <property type="match status" value="1"/>
</dbReference>
<dbReference type="Pfam" id="PF02518">
    <property type="entry name" value="HATPase_c"/>
    <property type="match status" value="1"/>
</dbReference>
<keyword evidence="11" id="KW-0902">Two-component regulatory system</keyword>
<dbReference type="PANTHER" id="PTHR44936">
    <property type="entry name" value="SENSOR PROTEIN CREC"/>
    <property type="match status" value="1"/>
</dbReference>
<feature type="region of interest" description="Disordered" evidence="12">
    <location>
        <begin position="692"/>
        <end position="1070"/>
    </location>
</feature>
<dbReference type="EMBL" id="SMKL01000047">
    <property type="protein sequence ID" value="TDC49033.1"/>
    <property type="molecule type" value="Genomic_DNA"/>
</dbReference>
<dbReference type="GO" id="GO:0000160">
    <property type="term" value="P:phosphorelay signal transduction system"/>
    <property type="evidence" value="ECO:0007669"/>
    <property type="project" value="UniProtKB-KW"/>
</dbReference>
<keyword evidence="10 13" id="KW-1133">Transmembrane helix</keyword>
<evidence type="ECO:0000256" key="12">
    <source>
        <dbReference type="SAM" id="MobiDB-lite"/>
    </source>
</evidence>
<keyword evidence="7" id="KW-0547">Nucleotide-binding</keyword>
<keyword evidence="9" id="KW-0067">ATP-binding</keyword>
<evidence type="ECO:0000256" key="9">
    <source>
        <dbReference type="ARBA" id="ARBA00022840"/>
    </source>
</evidence>
<dbReference type="SUPFAM" id="SSF55874">
    <property type="entry name" value="ATPase domain of HSP90 chaperone/DNA topoisomerase II/histidine kinase"/>
    <property type="match status" value="1"/>
</dbReference>
<dbReference type="PROSITE" id="PS50109">
    <property type="entry name" value="HIS_KIN"/>
    <property type="match status" value="1"/>
</dbReference>
<feature type="compositionally biased region" description="Low complexity" evidence="12">
    <location>
        <begin position="913"/>
        <end position="931"/>
    </location>
</feature>
<feature type="compositionally biased region" description="Basic and acidic residues" evidence="12">
    <location>
        <begin position="935"/>
        <end position="948"/>
    </location>
</feature>
<keyword evidence="4" id="KW-0597">Phosphoprotein</keyword>
<dbReference type="InterPro" id="IPR050980">
    <property type="entry name" value="2C_sensor_his_kinase"/>
</dbReference>
<dbReference type="PANTHER" id="PTHR44936:SF9">
    <property type="entry name" value="SENSOR PROTEIN CREC"/>
    <property type="match status" value="1"/>
</dbReference>
<comment type="subcellular location">
    <subcellularLocation>
        <location evidence="2">Membrane</location>
    </subcellularLocation>
</comment>
<feature type="domain" description="Histidine kinase" evidence="14">
    <location>
        <begin position="574"/>
        <end position="680"/>
    </location>
</feature>
<dbReference type="EC" id="2.7.13.3" evidence="3"/>